<proteinExistence type="predicted"/>
<keyword evidence="2" id="KW-1185">Reference proteome</keyword>
<evidence type="ECO:0000313" key="2">
    <source>
        <dbReference type="Proteomes" id="UP000054549"/>
    </source>
</evidence>
<dbReference type="Gene3D" id="1.20.120.1530">
    <property type="match status" value="1"/>
</dbReference>
<dbReference type="AlphaFoldDB" id="A0A0C2S3X6"/>
<name>A0A0C2S3X6_AMAMK</name>
<dbReference type="STRING" id="946122.A0A0C2S3X6"/>
<accession>A0A0C2S3X6</accession>
<protein>
    <recommendedName>
        <fullName evidence="3">HAMP domain-containing protein</fullName>
    </recommendedName>
</protein>
<dbReference type="EMBL" id="KN818372">
    <property type="protein sequence ID" value="KIL57385.1"/>
    <property type="molecule type" value="Genomic_DNA"/>
</dbReference>
<dbReference type="HOGENOM" id="CLU_1320571_0_0_1"/>
<gene>
    <name evidence="1" type="ORF">M378DRAFT_16295</name>
</gene>
<reference evidence="1 2" key="1">
    <citation type="submission" date="2014-04" db="EMBL/GenBank/DDBJ databases">
        <title>Evolutionary Origins and Diversification of the Mycorrhizal Mutualists.</title>
        <authorList>
            <consortium name="DOE Joint Genome Institute"/>
            <consortium name="Mycorrhizal Genomics Consortium"/>
            <person name="Kohler A."/>
            <person name="Kuo A."/>
            <person name="Nagy L.G."/>
            <person name="Floudas D."/>
            <person name="Copeland A."/>
            <person name="Barry K.W."/>
            <person name="Cichocki N."/>
            <person name="Veneault-Fourrey C."/>
            <person name="LaButti K."/>
            <person name="Lindquist E.A."/>
            <person name="Lipzen A."/>
            <person name="Lundell T."/>
            <person name="Morin E."/>
            <person name="Murat C."/>
            <person name="Riley R."/>
            <person name="Ohm R."/>
            <person name="Sun H."/>
            <person name="Tunlid A."/>
            <person name="Henrissat B."/>
            <person name="Grigoriev I.V."/>
            <person name="Hibbett D.S."/>
            <person name="Martin F."/>
        </authorList>
    </citation>
    <scope>NUCLEOTIDE SEQUENCE [LARGE SCALE GENOMIC DNA]</scope>
    <source>
        <strain evidence="1 2">Koide BX008</strain>
    </source>
</reference>
<dbReference type="InParanoid" id="A0A0C2S3X6"/>
<sequence length="208" mass="22858">MLDLKMTRLHGCPIEQSSKRSRLCVAGSWRVLTDNINLIAMNLTLVHCQGRDIWRHDKENWSRRQGDEGSERGKLSGQVVMAVNLSLQVRTIAVATTAGDLTQKITGVSIFGEIVNTINDMIDQLAIFAAEVKKIAREAGTEGKPGVQAEVCGFAQVSAAAMDGGFTRFITVEAFGDSMDSLKMQINQMVFNLWDSIQKNTAARRVSL</sequence>
<dbReference type="OrthoDB" id="2967646at2759"/>
<evidence type="ECO:0000313" key="1">
    <source>
        <dbReference type="EMBL" id="KIL57385.1"/>
    </source>
</evidence>
<organism evidence="1 2">
    <name type="scientific">Amanita muscaria (strain Koide BX008)</name>
    <dbReference type="NCBI Taxonomy" id="946122"/>
    <lineage>
        <taxon>Eukaryota</taxon>
        <taxon>Fungi</taxon>
        <taxon>Dikarya</taxon>
        <taxon>Basidiomycota</taxon>
        <taxon>Agaricomycotina</taxon>
        <taxon>Agaricomycetes</taxon>
        <taxon>Agaricomycetidae</taxon>
        <taxon>Agaricales</taxon>
        <taxon>Pluteineae</taxon>
        <taxon>Amanitaceae</taxon>
        <taxon>Amanita</taxon>
    </lineage>
</organism>
<evidence type="ECO:0008006" key="3">
    <source>
        <dbReference type="Google" id="ProtNLM"/>
    </source>
</evidence>
<dbReference type="Proteomes" id="UP000054549">
    <property type="component" value="Unassembled WGS sequence"/>
</dbReference>